<proteinExistence type="predicted"/>
<reference evidence="1 2" key="1">
    <citation type="submission" date="2014-04" db="EMBL/GenBank/DDBJ databases">
        <title>Evolutionary Origins and Diversification of the Mycorrhizal Mutualists.</title>
        <authorList>
            <consortium name="DOE Joint Genome Institute"/>
            <consortium name="Mycorrhizal Genomics Consortium"/>
            <person name="Kohler A."/>
            <person name="Kuo A."/>
            <person name="Nagy L.G."/>
            <person name="Floudas D."/>
            <person name="Copeland A."/>
            <person name="Barry K.W."/>
            <person name="Cichocki N."/>
            <person name="Veneault-Fourrey C."/>
            <person name="LaButti K."/>
            <person name="Lindquist E.A."/>
            <person name="Lipzen A."/>
            <person name="Lundell T."/>
            <person name="Morin E."/>
            <person name="Murat C."/>
            <person name="Riley R."/>
            <person name="Ohm R."/>
            <person name="Sun H."/>
            <person name="Tunlid A."/>
            <person name="Henrissat B."/>
            <person name="Grigoriev I.V."/>
            <person name="Hibbett D.S."/>
            <person name="Martin F."/>
        </authorList>
    </citation>
    <scope>NUCLEOTIDE SEQUENCE [LARGE SCALE GENOMIC DNA]</scope>
    <source>
        <strain evidence="1 2">Koide BX008</strain>
    </source>
</reference>
<gene>
    <name evidence="1" type="ORF">M378DRAFT_286220</name>
</gene>
<evidence type="ECO:0000313" key="1">
    <source>
        <dbReference type="EMBL" id="KIL58990.1"/>
    </source>
</evidence>
<name>A0A0C2S896_AMAMK</name>
<dbReference type="EMBL" id="KN818325">
    <property type="protein sequence ID" value="KIL58990.1"/>
    <property type="molecule type" value="Genomic_DNA"/>
</dbReference>
<organism evidence="1 2">
    <name type="scientific">Amanita muscaria (strain Koide BX008)</name>
    <dbReference type="NCBI Taxonomy" id="946122"/>
    <lineage>
        <taxon>Eukaryota</taxon>
        <taxon>Fungi</taxon>
        <taxon>Dikarya</taxon>
        <taxon>Basidiomycota</taxon>
        <taxon>Agaricomycotina</taxon>
        <taxon>Agaricomycetes</taxon>
        <taxon>Agaricomycetidae</taxon>
        <taxon>Agaricales</taxon>
        <taxon>Pluteineae</taxon>
        <taxon>Amanitaceae</taxon>
        <taxon>Amanita</taxon>
    </lineage>
</organism>
<sequence>MSYAFLARDVVQRESKFHIVLSSTAGIPVPRRNTRMTVVARHRRTVSSDLRVSRGDYDETLLNLPVLFNRHAWSIRIGVIHGLQAKLDSLKDSSTDRCGRVGFWAYPCIPSRESFSCSNGHKDRFLSRAESRYKTTHTLVCHRWAK</sequence>
<protein>
    <submittedName>
        <fullName evidence="1">Uncharacterized protein</fullName>
    </submittedName>
</protein>
<dbReference type="HOGENOM" id="CLU_1776963_0_0_1"/>
<dbReference type="InParanoid" id="A0A0C2S896"/>
<keyword evidence="2" id="KW-1185">Reference proteome</keyword>
<dbReference type="AlphaFoldDB" id="A0A0C2S896"/>
<accession>A0A0C2S896</accession>
<evidence type="ECO:0000313" key="2">
    <source>
        <dbReference type="Proteomes" id="UP000054549"/>
    </source>
</evidence>
<dbReference type="Proteomes" id="UP000054549">
    <property type="component" value="Unassembled WGS sequence"/>
</dbReference>